<protein>
    <submittedName>
        <fullName evidence="2">Uncharacterized protein</fullName>
    </submittedName>
</protein>
<dbReference type="Proteomes" id="UP000231019">
    <property type="component" value="Unassembled WGS sequence"/>
</dbReference>
<dbReference type="EMBL" id="PFFQ01000041">
    <property type="protein sequence ID" value="PIW15975.1"/>
    <property type="molecule type" value="Genomic_DNA"/>
</dbReference>
<gene>
    <name evidence="2" type="ORF">COW36_14760</name>
</gene>
<sequence>MTTTATGRIGFGGSGFGPEYISRRKRSVEHQDEKRDSSSGQGLLRRNPEEDLEVFLFTVKDPVRSALNQLMQVIHIAVLQNPTSREESLEIVSGPLGYTSMKAVRPVAFIPTRSVFKPVLR</sequence>
<feature type="compositionally biased region" description="Basic and acidic residues" evidence="1">
    <location>
        <begin position="28"/>
        <end position="37"/>
    </location>
</feature>
<dbReference type="AlphaFoldDB" id="A0A2M7G2N9"/>
<proteinExistence type="predicted"/>
<organism evidence="2 3">
    <name type="scientific">bacterium (Candidatus Blackallbacteria) CG17_big_fil_post_rev_8_21_14_2_50_48_46</name>
    <dbReference type="NCBI Taxonomy" id="2014261"/>
    <lineage>
        <taxon>Bacteria</taxon>
        <taxon>Candidatus Blackallbacteria</taxon>
    </lineage>
</organism>
<reference evidence="2 3" key="1">
    <citation type="submission" date="2017-09" db="EMBL/GenBank/DDBJ databases">
        <title>Depth-based differentiation of microbial function through sediment-hosted aquifers and enrichment of novel symbionts in the deep terrestrial subsurface.</title>
        <authorList>
            <person name="Probst A.J."/>
            <person name="Ladd B."/>
            <person name="Jarett J.K."/>
            <person name="Geller-Mcgrath D.E."/>
            <person name="Sieber C.M."/>
            <person name="Emerson J.B."/>
            <person name="Anantharaman K."/>
            <person name="Thomas B.C."/>
            <person name="Malmstrom R."/>
            <person name="Stieglmeier M."/>
            <person name="Klingl A."/>
            <person name="Woyke T."/>
            <person name="Ryan C.M."/>
            <person name="Banfield J.F."/>
        </authorList>
    </citation>
    <scope>NUCLEOTIDE SEQUENCE [LARGE SCALE GENOMIC DNA]</scope>
    <source>
        <strain evidence="2">CG17_big_fil_post_rev_8_21_14_2_50_48_46</strain>
    </source>
</reference>
<evidence type="ECO:0000313" key="2">
    <source>
        <dbReference type="EMBL" id="PIW15975.1"/>
    </source>
</evidence>
<feature type="region of interest" description="Disordered" evidence="1">
    <location>
        <begin position="1"/>
        <end position="45"/>
    </location>
</feature>
<evidence type="ECO:0000313" key="3">
    <source>
        <dbReference type="Proteomes" id="UP000231019"/>
    </source>
</evidence>
<comment type="caution">
    <text evidence="2">The sequence shown here is derived from an EMBL/GenBank/DDBJ whole genome shotgun (WGS) entry which is preliminary data.</text>
</comment>
<accession>A0A2M7G2N9</accession>
<name>A0A2M7G2N9_9BACT</name>
<evidence type="ECO:0000256" key="1">
    <source>
        <dbReference type="SAM" id="MobiDB-lite"/>
    </source>
</evidence>